<keyword evidence="9" id="KW-0793">Thylakoid</keyword>
<keyword evidence="6" id="KW-0934">Plastid</keyword>
<dbReference type="GO" id="GO:0009538">
    <property type="term" value="C:photosystem I reaction center"/>
    <property type="evidence" value="ECO:0007669"/>
    <property type="project" value="InterPro"/>
</dbReference>
<dbReference type="FunCoup" id="A0A2V0NSP9">
    <property type="interactions" value="518"/>
</dbReference>
<keyword evidence="7 12" id="KW-0812">Transmembrane</keyword>
<evidence type="ECO:0000256" key="11">
    <source>
        <dbReference type="SAM" id="MobiDB-lite"/>
    </source>
</evidence>
<dbReference type="STRING" id="307507.A0A2V0NSP9"/>
<evidence type="ECO:0000256" key="6">
    <source>
        <dbReference type="ARBA" id="ARBA00022640"/>
    </source>
</evidence>
<keyword evidence="14" id="KW-1185">Reference proteome</keyword>
<evidence type="ECO:0000256" key="12">
    <source>
        <dbReference type="SAM" id="Phobius"/>
    </source>
</evidence>
<dbReference type="PANTHER" id="PTHR34787">
    <property type="entry name" value="PHOTOSYSTEM I REACTION CENTER SUBUNIT VI-2, CHLOROPLASTIC"/>
    <property type="match status" value="1"/>
</dbReference>
<accession>A0A2V0NSP9</accession>
<feature type="transmembrane region" description="Helical" evidence="12">
    <location>
        <begin position="82"/>
        <end position="100"/>
    </location>
</feature>
<dbReference type="Proteomes" id="UP000247498">
    <property type="component" value="Unassembled WGS sequence"/>
</dbReference>
<comment type="subcellular location">
    <subcellularLocation>
        <location evidence="2">Plastid</location>
        <location evidence="2">Chloroplast thylakoid membrane</location>
        <topology evidence="2">Single-pass membrane protein</topology>
    </subcellularLocation>
</comment>
<evidence type="ECO:0000313" key="14">
    <source>
        <dbReference type="Proteomes" id="UP000247498"/>
    </source>
</evidence>
<proteinExistence type="inferred from homology"/>
<keyword evidence="8" id="KW-0603">Photosystem I</keyword>
<gene>
    <name evidence="13" type="ORF">Rsub_03233</name>
</gene>
<dbReference type="EMBL" id="BDRX01000018">
    <property type="protein sequence ID" value="GBF90661.1"/>
    <property type="molecule type" value="Genomic_DNA"/>
</dbReference>
<comment type="similarity">
    <text evidence="3">Belongs to the psaH family.</text>
</comment>
<dbReference type="PANTHER" id="PTHR34787:SF1">
    <property type="entry name" value="PHOTOSYSTEM I REACTION CENTER SUBUNIT VI-2, CHLOROPLASTIC"/>
    <property type="match status" value="1"/>
</dbReference>
<evidence type="ECO:0000256" key="2">
    <source>
        <dbReference type="ARBA" id="ARBA00004581"/>
    </source>
</evidence>
<keyword evidence="5" id="KW-0602">Photosynthesis</keyword>
<evidence type="ECO:0000256" key="4">
    <source>
        <dbReference type="ARBA" id="ARBA00022528"/>
    </source>
</evidence>
<comment type="caution">
    <text evidence="13">The sequence shown here is derived from an EMBL/GenBank/DDBJ whole genome shotgun (WGS) entry which is preliminary data.</text>
</comment>
<protein>
    <submittedName>
        <fullName evidence="13">Photosystem I subunit chloroplast</fullName>
    </submittedName>
</protein>
<comment type="function">
    <text evidence="1">Possible role could be the docking of the LHC I antenna complex to the core complex.</text>
</comment>
<dbReference type="OrthoDB" id="496139at2759"/>
<evidence type="ECO:0000256" key="8">
    <source>
        <dbReference type="ARBA" id="ARBA00022836"/>
    </source>
</evidence>
<evidence type="ECO:0000256" key="3">
    <source>
        <dbReference type="ARBA" id="ARBA00010155"/>
    </source>
</evidence>
<evidence type="ECO:0000256" key="9">
    <source>
        <dbReference type="ARBA" id="ARBA00023078"/>
    </source>
</evidence>
<dbReference type="GO" id="GO:0009535">
    <property type="term" value="C:chloroplast thylakoid membrane"/>
    <property type="evidence" value="ECO:0007669"/>
    <property type="project" value="UniProtKB-SubCell"/>
</dbReference>
<dbReference type="Pfam" id="PF03244">
    <property type="entry name" value="PSI_PsaH"/>
    <property type="match status" value="1"/>
</dbReference>
<keyword evidence="12" id="KW-1133">Transmembrane helix</keyword>
<dbReference type="AlphaFoldDB" id="A0A2V0NSP9"/>
<dbReference type="GO" id="GO:0015979">
    <property type="term" value="P:photosynthesis"/>
    <property type="evidence" value="ECO:0007669"/>
    <property type="project" value="UniProtKB-KW"/>
</dbReference>
<keyword evidence="10 12" id="KW-0472">Membrane</keyword>
<name>A0A2V0NSP9_9CHLO</name>
<dbReference type="InterPro" id="IPR004928">
    <property type="entry name" value="PSI_PsaH"/>
</dbReference>
<dbReference type="InParanoid" id="A0A2V0NSP9"/>
<sequence>MLAQRSSLRAAAARSAPRLASRRAAVKVSAKYGQESRYVDLADLENTTGAWDMYGQDSDKRYNSLQSDFFNRAADIVSRRQAMFNLLAVGGGAAITFFGFKGSKDAKLPITVGPQTSGENGKGGSVRSRI</sequence>
<reference evidence="13 14" key="1">
    <citation type="journal article" date="2018" name="Sci. Rep.">
        <title>Raphidocelis subcapitata (=Pseudokirchneriella subcapitata) provides an insight into genome evolution and environmental adaptations in the Sphaeropleales.</title>
        <authorList>
            <person name="Suzuki S."/>
            <person name="Yamaguchi H."/>
            <person name="Nakajima N."/>
            <person name="Kawachi M."/>
        </authorList>
    </citation>
    <scope>NUCLEOTIDE SEQUENCE [LARGE SCALE GENOMIC DNA]</scope>
    <source>
        <strain evidence="13 14">NIES-35</strain>
    </source>
</reference>
<evidence type="ECO:0000256" key="5">
    <source>
        <dbReference type="ARBA" id="ARBA00022531"/>
    </source>
</evidence>
<feature type="region of interest" description="Disordered" evidence="11">
    <location>
        <begin position="111"/>
        <end position="130"/>
    </location>
</feature>
<evidence type="ECO:0000256" key="1">
    <source>
        <dbReference type="ARBA" id="ARBA00002502"/>
    </source>
</evidence>
<evidence type="ECO:0000256" key="10">
    <source>
        <dbReference type="ARBA" id="ARBA00023136"/>
    </source>
</evidence>
<evidence type="ECO:0000256" key="7">
    <source>
        <dbReference type="ARBA" id="ARBA00022692"/>
    </source>
</evidence>
<evidence type="ECO:0000313" key="13">
    <source>
        <dbReference type="EMBL" id="GBF90661.1"/>
    </source>
</evidence>
<organism evidence="13 14">
    <name type="scientific">Raphidocelis subcapitata</name>
    <dbReference type="NCBI Taxonomy" id="307507"/>
    <lineage>
        <taxon>Eukaryota</taxon>
        <taxon>Viridiplantae</taxon>
        <taxon>Chlorophyta</taxon>
        <taxon>core chlorophytes</taxon>
        <taxon>Chlorophyceae</taxon>
        <taxon>CS clade</taxon>
        <taxon>Sphaeropleales</taxon>
        <taxon>Selenastraceae</taxon>
        <taxon>Raphidocelis</taxon>
    </lineage>
</organism>
<keyword evidence="4" id="KW-0150">Chloroplast</keyword>